<keyword evidence="3" id="KW-1185">Reference proteome</keyword>
<sequence length="139" mass="15509">MEVGRPAVFPPAARERQSAAGGGWMRPAVALFSRRAVLGPTGGGTRLLQRKRRLTRYTSLSNDRSRSYAERDHTRATHLVWKADVGRESVVRPNSGQKSAPPLGPTAMAAVRHHPCWPTVRSERYFKNCVTADRFVAHY</sequence>
<protein>
    <submittedName>
        <fullName evidence="2">Uncharacterized protein</fullName>
    </submittedName>
</protein>
<dbReference type="EMBL" id="HG805979">
    <property type="protein sequence ID" value="CDW55773.1"/>
    <property type="molecule type" value="Genomic_DNA"/>
</dbReference>
<gene>
    <name evidence="2" type="ORF">TTRE_0000404601</name>
</gene>
<evidence type="ECO:0000256" key="1">
    <source>
        <dbReference type="SAM" id="MobiDB-lite"/>
    </source>
</evidence>
<reference evidence="2" key="2">
    <citation type="submission" date="2014-03" db="EMBL/GenBank/DDBJ databases">
        <title>The whipworm genome and dual-species transcriptomics of an intimate host-pathogen interaction.</title>
        <authorList>
            <person name="Foth B.J."/>
            <person name="Tsai I.J."/>
            <person name="Reid A.J."/>
            <person name="Bancroft A.J."/>
            <person name="Nichol S."/>
            <person name="Tracey A."/>
            <person name="Holroyd N."/>
            <person name="Cotton J.A."/>
            <person name="Stanley E.J."/>
            <person name="Zarowiecki M."/>
            <person name="Liu J.Z."/>
            <person name="Huckvale T."/>
            <person name="Cooper P.J."/>
            <person name="Grencis R.K."/>
            <person name="Berriman M."/>
        </authorList>
    </citation>
    <scope>NUCLEOTIDE SEQUENCE [LARGE SCALE GENOMIC DNA]</scope>
</reference>
<evidence type="ECO:0000313" key="2">
    <source>
        <dbReference type="EMBL" id="CDW55773.1"/>
    </source>
</evidence>
<name>A0A077Z833_TRITR</name>
<organism evidence="2 3">
    <name type="scientific">Trichuris trichiura</name>
    <name type="common">Whipworm</name>
    <name type="synonym">Trichocephalus trichiurus</name>
    <dbReference type="NCBI Taxonomy" id="36087"/>
    <lineage>
        <taxon>Eukaryota</taxon>
        <taxon>Metazoa</taxon>
        <taxon>Ecdysozoa</taxon>
        <taxon>Nematoda</taxon>
        <taxon>Enoplea</taxon>
        <taxon>Dorylaimia</taxon>
        <taxon>Trichinellida</taxon>
        <taxon>Trichuridae</taxon>
        <taxon>Trichuris</taxon>
    </lineage>
</organism>
<reference evidence="2" key="1">
    <citation type="submission" date="2014-01" db="EMBL/GenBank/DDBJ databases">
        <authorList>
            <person name="Aslett M."/>
        </authorList>
    </citation>
    <scope>NUCLEOTIDE SEQUENCE</scope>
</reference>
<proteinExistence type="predicted"/>
<evidence type="ECO:0000313" key="3">
    <source>
        <dbReference type="Proteomes" id="UP000030665"/>
    </source>
</evidence>
<dbReference type="AlphaFoldDB" id="A0A077Z833"/>
<dbReference type="Proteomes" id="UP000030665">
    <property type="component" value="Unassembled WGS sequence"/>
</dbReference>
<feature type="region of interest" description="Disordered" evidence="1">
    <location>
        <begin position="1"/>
        <end position="20"/>
    </location>
</feature>
<accession>A0A077Z833</accession>